<sequence length="597" mass="70358">MQTEEIKTHKGEWLTDALKRQGYENIPSNVILDKTLTGLGATHTELHSNRNSIIIEPNVPVIIEKTKDNPEWLAVWEKCPPSKVEKYLQSTNKRKKLICTPESFSKIRKAANKLNLNIYTDYFCLMDECEKFIQDVDYRKRITQPIYDFFQFQQKALVSATPLEMRHKELVNQNFRILKIIPEYDYRKNLEVIVTNSYDKTVKSKLDDLRDSPCVCIFINSTNGINKIINTLNLADYKVFCSNQSVKKLKEREFDNVYEMLEPLAKYNFFTCRFFSALDIKLKQKPDILILTDLNEAVYTMIDPFTEAIQIQGRFRNGFNSLTHISNVKIDLDIKSKEAIDSMIEEFETTHSCLKDRLEQVTDKYRKQAISQDMEAVKYADLLDEQGNINYFSVDNLYNEERVKEYYKTKESLFNAYNVTNHFNVTDASVIEPLGEDDLLTLRKAKTDIEKRRLLTEQLSKLYSDQDKVDISFYLDILRKEDQGAYTIDAFQKIGKEGLEKAGYKKGTIDKAVKEYDKMIHRFLPEVIKDIQREFDLNVWIEKEEIRDRLEMIYKRLNILYTVKLNTIEDYFWTDDTHTKKPYKYLLKKPKQDLGDF</sequence>
<proteinExistence type="predicted"/>
<reference evidence="1 2" key="1">
    <citation type="submission" date="2018-09" db="EMBL/GenBank/DDBJ databases">
        <title>Murine metabolic-syndrome-specific gut microbial biobank.</title>
        <authorList>
            <person name="Liu C."/>
        </authorList>
    </citation>
    <scope>NUCLEOTIDE SEQUENCE [LARGE SCALE GENOMIC DNA]</scope>
    <source>
        <strain evidence="1 2">8-P5</strain>
    </source>
</reference>
<evidence type="ECO:0000313" key="1">
    <source>
        <dbReference type="EMBL" id="RLT71783.1"/>
    </source>
</evidence>
<dbReference type="AlphaFoldDB" id="A0A3L7ZND2"/>
<dbReference type="EMBL" id="RAYI01000101">
    <property type="protein sequence ID" value="RLT71783.1"/>
    <property type="molecule type" value="Genomic_DNA"/>
</dbReference>
<organism evidence="1 2">
    <name type="scientific">Parabacteroides distasonis</name>
    <dbReference type="NCBI Taxonomy" id="823"/>
    <lineage>
        <taxon>Bacteria</taxon>
        <taxon>Pseudomonadati</taxon>
        <taxon>Bacteroidota</taxon>
        <taxon>Bacteroidia</taxon>
        <taxon>Bacteroidales</taxon>
        <taxon>Tannerellaceae</taxon>
        <taxon>Parabacteroides</taxon>
    </lineage>
</organism>
<evidence type="ECO:0000313" key="2">
    <source>
        <dbReference type="Proteomes" id="UP000278164"/>
    </source>
</evidence>
<comment type="caution">
    <text evidence="1">The sequence shown here is derived from an EMBL/GenBank/DDBJ whole genome shotgun (WGS) entry which is preliminary data.</text>
</comment>
<name>A0A3L7ZND2_PARDI</name>
<protein>
    <submittedName>
        <fullName evidence="1">Uncharacterized protein</fullName>
    </submittedName>
</protein>
<dbReference type="RefSeq" id="WP_121737477.1">
    <property type="nucleotide sequence ID" value="NZ_QXXG01000077.1"/>
</dbReference>
<accession>A0A3L7ZND2</accession>
<gene>
    <name evidence="1" type="ORF">D7V78_19385</name>
</gene>
<dbReference type="OrthoDB" id="1000127at2"/>
<dbReference type="Proteomes" id="UP000278164">
    <property type="component" value="Unassembled WGS sequence"/>
</dbReference>